<dbReference type="Proteomes" id="UP000535182">
    <property type="component" value="Unassembled WGS sequence"/>
</dbReference>
<accession>A0A9X0U5H1</accession>
<comment type="caution">
    <text evidence="1">The sequence shown here is derived from an EMBL/GenBank/DDBJ whole genome shotgun (WGS) entry which is preliminary data.</text>
</comment>
<evidence type="ECO:0000313" key="1">
    <source>
        <dbReference type="EMBL" id="MBB5330428.1"/>
    </source>
</evidence>
<dbReference type="EMBL" id="JACHEB010000010">
    <property type="protein sequence ID" value="MBB5330428.1"/>
    <property type="molecule type" value="Genomic_DNA"/>
</dbReference>
<sequence>MENSFANCELQNSSNQTKAFDNTEMYAHDIEVAGRPEMPGIAKCLPIYLKSRVTVQPSAQRIISSGRVIGGYLLSFTPKCFPCRSQGVRAVSLPRRESYSPPPADRRDQVIYFMLVDQFSDGQ</sequence>
<proteinExistence type="predicted"/>
<organism evidence="1 2">
    <name type="scientific">Tunturiibacter gelidiferens</name>
    <dbReference type="NCBI Taxonomy" id="3069689"/>
    <lineage>
        <taxon>Bacteria</taxon>
        <taxon>Pseudomonadati</taxon>
        <taxon>Acidobacteriota</taxon>
        <taxon>Terriglobia</taxon>
        <taxon>Terriglobales</taxon>
        <taxon>Acidobacteriaceae</taxon>
        <taxon>Tunturiibacter</taxon>
    </lineage>
</organism>
<dbReference type="AlphaFoldDB" id="A0A9X0U5H1"/>
<evidence type="ECO:0000313" key="2">
    <source>
        <dbReference type="Proteomes" id="UP000535182"/>
    </source>
</evidence>
<keyword evidence="2" id="KW-1185">Reference proteome</keyword>
<gene>
    <name evidence="1" type="ORF">HDF14_004063</name>
</gene>
<name>A0A9X0U5H1_9BACT</name>
<reference evidence="1 2" key="1">
    <citation type="submission" date="2020-08" db="EMBL/GenBank/DDBJ databases">
        <title>Genomic Encyclopedia of Type Strains, Phase IV (KMG-V): Genome sequencing to study the core and pangenomes of soil and plant-associated prokaryotes.</title>
        <authorList>
            <person name="Whitman W."/>
        </authorList>
    </citation>
    <scope>NUCLEOTIDE SEQUENCE [LARGE SCALE GENOMIC DNA]</scope>
    <source>
        <strain evidence="1 2">X5P2</strain>
    </source>
</reference>
<protein>
    <submittedName>
        <fullName evidence="1">Uncharacterized protein</fullName>
    </submittedName>
</protein>